<keyword evidence="3" id="KW-0963">Cytoplasm</keyword>
<evidence type="ECO:0008006" key="8">
    <source>
        <dbReference type="Google" id="ProtNLM"/>
    </source>
</evidence>
<protein>
    <recommendedName>
        <fullName evidence="8">RNase NYN domain-containing protein</fullName>
    </recommendedName>
</protein>
<evidence type="ECO:0000313" key="7">
    <source>
        <dbReference type="Proteomes" id="UP000605970"/>
    </source>
</evidence>
<dbReference type="InterPro" id="IPR021869">
    <property type="entry name" value="RNase_Zc3h12_NYN"/>
</dbReference>
<dbReference type="SMART" id="SM01070">
    <property type="entry name" value="CDC37_M"/>
    <property type="match status" value="1"/>
</dbReference>
<comment type="caution">
    <text evidence="6">The sequence shown here is derived from an EMBL/GenBank/DDBJ whole genome shotgun (WGS) entry which is preliminary data.</text>
</comment>
<dbReference type="Pfam" id="PF11977">
    <property type="entry name" value="RNase_Zc3h12a"/>
    <property type="match status" value="1"/>
</dbReference>
<feature type="domain" description="Cdc37 C-terminal" evidence="4">
    <location>
        <begin position="128"/>
        <end position="214"/>
    </location>
</feature>
<dbReference type="SUPFAM" id="SSF101391">
    <property type="entry name" value="Hsp90 co-chaperone CDC37"/>
    <property type="match status" value="1"/>
</dbReference>
<dbReference type="InterPro" id="IPR013874">
    <property type="entry name" value="Cdc37_Hsp90-bd"/>
</dbReference>
<proteinExistence type="inferred from homology"/>
<keyword evidence="7" id="KW-1185">Reference proteome</keyword>
<evidence type="ECO:0000256" key="2">
    <source>
        <dbReference type="ARBA" id="ARBA00006222"/>
    </source>
</evidence>
<evidence type="ECO:0000313" key="6">
    <source>
        <dbReference type="EMBL" id="KAF7634063.1"/>
    </source>
</evidence>
<evidence type="ECO:0000256" key="3">
    <source>
        <dbReference type="ARBA" id="ARBA00022490"/>
    </source>
</evidence>
<dbReference type="InterPro" id="IPR013873">
    <property type="entry name" value="Cdc37_C"/>
</dbReference>
<dbReference type="OrthoDB" id="440202at2759"/>
<dbReference type="InterPro" id="IPR038189">
    <property type="entry name" value="Cdc37_Hsp90-bd_sf"/>
</dbReference>
<gene>
    <name evidence="6" type="ORF">Mgra_00006588</name>
</gene>
<dbReference type="Gene3D" id="6.10.140.250">
    <property type="match status" value="1"/>
</dbReference>
<dbReference type="GO" id="GO:0051082">
    <property type="term" value="F:unfolded protein binding"/>
    <property type="evidence" value="ECO:0007669"/>
    <property type="project" value="TreeGrafter"/>
</dbReference>
<reference evidence="6" key="1">
    <citation type="journal article" date="2020" name="Ecol. Evol.">
        <title>Genome structure and content of the rice root-knot nematode (Meloidogyne graminicola).</title>
        <authorList>
            <person name="Phan N.T."/>
            <person name="Danchin E.G.J."/>
            <person name="Klopp C."/>
            <person name="Perfus-Barbeoch L."/>
            <person name="Kozlowski D.K."/>
            <person name="Koutsovoulos G.D."/>
            <person name="Lopez-Roques C."/>
            <person name="Bouchez O."/>
            <person name="Zahm M."/>
            <person name="Besnard G."/>
            <person name="Bellafiore S."/>
        </authorList>
    </citation>
    <scope>NUCLEOTIDE SEQUENCE</scope>
    <source>
        <strain evidence="6">VN-18</strain>
    </source>
</reference>
<dbReference type="GO" id="GO:0031072">
    <property type="term" value="F:heat shock protein binding"/>
    <property type="evidence" value="ECO:0007669"/>
    <property type="project" value="TreeGrafter"/>
</dbReference>
<dbReference type="SMART" id="SM01069">
    <property type="entry name" value="CDC37_C"/>
    <property type="match status" value="1"/>
</dbReference>
<comment type="subcellular location">
    <subcellularLocation>
        <location evidence="1">Cytoplasm</location>
    </subcellularLocation>
</comment>
<feature type="domain" description="Cdc37 Hsp90 binding" evidence="5">
    <location>
        <begin position="2"/>
        <end position="123"/>
    </location>
</feature>
<dbReference type="AlphaFoldDB" id="A0A8S9ZL04"/>
<organism evidence="6 7">
    <name type="scientific">Meloidogyne graminicola</name>
    <dbReference type="NCBI Taxonomy" id="189291"/>
    <lineage>
        <taxon>Eukaryota</taxon>
        <taxon>Metazoa</taxon>
        <taxon>Ecdysozoa</taxon>
        <taxon>Nematoda</taxon>
        <taxon>Chromadorea</taxon>
        <taxon>Rhabditida</taxon>
        <taxon>Tylenchina</taxon>
        <taxon>Tylenchomorpha</taxon>
        <taxon>Tylenchoidea</taxon>
        <taxon>Meloidogynidae</taxon>
        <taxon>Meloidogyninae</taxon>
        <taxon>Meloidogyne</taxon>
    </lineage>
</organism>
<evidence type="ECO:0000259" key="4">
    <source>
        <dbReference type="SMART" id="SM01069"/>
    </source>
</evidence>
<dbReference type="EMBL" id="JABEBT010000065">
    <property type="protein sequence ID" value="KAF7634063.1"/>
    <property type="molecule type" value="Genomic_DNA"/>
</dbReference>
<evidence type="ECO:0000259" key="5">
    <source>
        <dbReference type="SMART" id="SM01070"/>
    </source>
</evidence>
<evidence type="ECO:0000256" key="1">
    <source>
        <dbReference type="ARBA" id="ARBA00004496"/>
    </source>
</evidence>
<dbReference type="GO" id="GO:0050821">
    <property type="term" value="P:protein stabilization"/>
    <property type="evidence" value="ECO:0007669"/>
    <property type="project" value="TreeGrafter"/>
</dbReference>
<accession>A0A8S9ZL04</accession>
<dbReference type="Gene3D" id="3.40.50.11980">
    <property type="match status" value="1"/>
</dbReference>
<dbReference type="PANTHER" id="PTHR12800:SF4">
    <property type="entry name" value="HSP90 CO-CHAPERONE CDC37"/>
    <property type="match status" value="1"/>
</dbReference>
<name>A0A8S9ZL04_9BILA</name>
<dbReference type="InterPro" id="IPR004918">
    <property type="entry name" value="Cdc37"/>
</dbReference>
<comment type="similarity">
    <text evidence="2">Belongs to the CDC37 family.</text>
</comment>
<dbReference type="GO" id="GO:0051087">
    <property type="term" value="F:protein-folding chaperone binding"/>
    <property type="evidence" value="ECO:0007669"/>
    <property type="project" value="TreeGrafter"/>
</dbReference>
<dbReference type="Gene3D" id="1.20.58.610">
    <property type="entry name" value="Cdc37, Hsp90 binding domain"/>
    <property type="match status" value="1"/>
</dbReference>
<dbReference type="Pfam" id="PF08564">
    <property type="entry name" value="CDC37_C"/>
    <property type="match status" value="1"/>
</dbReference>
<dbReference type="GO" id="GO:0005737">
    <property type="term" value="C:cytoplasm"/>
    <property type="evidence" value="ECO:0007669"/>
    <property type="project" value="UniProtKB-SubCell"/>
</dbReference>
<dbReference type="GO" id="GO:0006457">
    <property type="term" value="P:protein folding"/>
    <property type="evidence" value="ECO:0007669"/>
    <property type="project" value="TreeGrafter"/>
</dbReference>
<dbReference type="PANTHER" id="PTHR12800">
    <property type="entry name" value="CDC37-RELATED"/>
    <property type="match status" value="1"/>
</dbReference>
<sequence>MSILEGFDAMENMLLDNPHLASEYATNWLTIEALNHAIDGDDDKMGRVAENCITIQYLLELAKSLHALSTNTNLIKSFFKKIRSAEALYLQMYHEEVRAFKDRLRKRAKDKRDAYLSKAEASDKAKRVEASPGGLDPLDVLESLPENLREAFESQSMEKMFQVAESMDREVFNYHLQRCIDSGLWIPNAKEHEEKMAKEKQQAEEEAKNSIIPRKDIVKRMAIVDGCNVLHLCAGLGLYSRAEEEMFEQRKPDAIGLLLVVKKLMEHDFDVRVFLSISYMSQNKVSNLFILKEFKSLGILTVVPPNVHDDIAILEYATQVGGFIVSNDKFREFKYCPKMSKCTKCVERTIRFTFKQQKKKLNFNEKKGNFKYFGSSSSECSLPSNKSKIDLDNFQLGMELQMELNPGKLL</sequence>
<dbReference type="Proteomes" id="UP000605970">
    <property type="component" value="Unassembled WGS sequence"/>
</dbReference>
<dbReference type="Pfam" id="PF08565">
    <property type="entry name" value="CDC37_M"/>
    <property type="match status" value="1"/>
</dbReference>